<proteinExistence type="predicted"/>
<organism evidence="1">
    <name type="scientific">hydrothermal vent metagenome</name>
    <dbReference type="NCBI Taxonomy" id="652676"/>
    <lineage>
        <taxon>unclassified sequences</taxon>
        <taxon>metagenomes</taxon>
        <taxon>ecological metagenomes</taxon>
    </lineage>
</organism>
<dbReference type="AlphaFoldDB" id="A0A3B1A288"/>
<protein>
    <recommendedName>
        <fullName evidence="2">DUF560 domain-containing protein</fullName>
    </recommendedName>
</protein>
<name>A0A3B1A288_9ZZZZ</name>
<accession>A0A3B1A288</accession>
<evidence type="ECO:0000313" key="1">
    <source>
        <dbReference type="EMBL" id="VAW93842.1"/>
    </source>
</evidence>
<dbReference type="EMBL" id="UOFT01000034">
    <property type="protein sequence ID" value="VAW93842.1"/>
    <property type="molecule type" value="Genomic_DNA"/>
</dbReference>
<evidence type="ECO:0008006" key="2">
    <source>
        <dbReference type="Google" id="ProtNLM"/>
    </source>
</evidence>
<reference evidence="1" key="1">
    <citation type="submission" date="2018-06" db="EMBL/GenBank/DDBJ databases">
        <authorList>
            <person name="Zhirakovskaya E."/>
        </authorList>
    </citation>
    <scope>NUCLEOTIDE SEQUENCE</scope>
</reference>
<sequence length="353" mass="41339">MMMHAGLWTFLYYTLFLASVLLPVRTVAESTTVISNVVSQSIESESLDDDLCFESEEEALPDNPSSEELFFSFLDTPHQVISSGVEIFAKSLDEFFSEDKVFYDASGTYLRLRADAVRDENGDINYTGDVRLKLRLPNTKKKLKFTIESDADKRRDNTSAQTESTPRQAVKEKDYFAGFQISLGKEKSWQFKPSIGLRLNSGVELYTRLRLKRRYKFEKWSIHLDETPFWFNSTGVGLDSYLEFNRKISKDDLFRASTFARWTNKTDYVQFSQTFFMFHTLSKRRAMFYYVSVNDVSKSNVFEKSYLIGSTYRQNIHKGYLFVELIPQIRYQEKNDFRAEYSLTLRLEIIFKK</sequence>
<gene>
    <name evidence="1" type="ORF">MNBD_GAMMA23-757</name>
</gene>